<evidence type="ECO:0008006" key="6">
    <source>
        <dbReference type="Google" id="ProtNLM"/>
    </source>
</evidence>
<comment type="caution">
    <text evidence="4">The sequence shown here is derived from an EMBL/GenBank/DDBJ whole genome shotgun (WGS) entry which is preliminary data.</text>
</comment>
<keyword evidence="5" id="KW-1185">Reference proteome</keyword>
<dbReference type="InterPro" id="IPR010255">
    <property type="entry name" value="Haem_peroxidase_sf"/>
</dbReference>
<dbReference type="Gene3D" id="1.10.640.10">
    <property type="entry name" value="Haem peroxidase domain superfamily, animal type"/>
    <property type="match status" value="1"/>
</dbReference>
<dbReference type="SUPFAM" id="SSF48113">
    <property type="entry name" value="Heme-dependent peroxidases"/>
    <property type="match status" value="1"/>
</dbReference>
<proteinExistence type="predicted"/>
<evidence type="ECO:0000313" key="4">
    <source>
        <dbReference type="EMBL" id="PWR22624.1"/>
    </source>
</evidence>
<comment type="subcellular location">
    <subcellularLocation>
        <location evidence="1">Secreted</location>
    </subcellularLocation>
</comment>
<dbReference type="Proteomes" id="UP000245461">
    <property type="component" value="Unassembled WGS sequence"/>
</dbReference>
<name>A0A317E8L8_9PROT</name>
<keyword evidence="2" id="KW-0964">Secreted</keyword>
<dbReference type="PANTHER" id="PTHR11475:SF4">
    <property type="entry name" value="CHORION PEROXIDASE"/>
    <property type="match status" value="1"/>
</dbReference>
<dbReference type="InterPro" id="IPR037120">
    <property type="entry name" value="Haem_peroxidase_sf_animal"/>
</dbReference>
<evidence type="ECO:0000256" key="3">
    <source>
        <dbReference type="ARBA" id="ARBA00023180"/>
    </source>
</evidence>
<dbReference type="Pfam" id="PF03098">
    <property type="entry name" value="An_peroxidase"/>
    <property type="match status" value="1"/>
</dbReference>
<accession>A0A317E8L8</accession>
<evidence type="ECO:0000256" key="1">
    <source>
        <dbReference type="ARBA" id="ARBA00004613"/>
    </source>
</evidence>
<evidence type="ECO:0000256" key="2">
    <source>
        <dbReference type="ARBA" id="ARBA00022525"/>
    </source>
</evidence>
<dbReference type="InterPro" id="IPR019791">
    <property type="entry name" value="Haem_peroxidase_animal"/>
</dbReference>
<dbReference type="OrthoDB" id="105077at2"/>
<dbReference type="GO" id="GO:0004601">
    <property type="term" value="F:peroxidase activity"/>
    <property type="evidence" value="ECO:0007669"/>
    <property type="project" value="InterPro"/>
</dbReference>
<gene>
    <name evidence="4" type="ORF">DKG74_12200</name>
</gene>
<reference evidence="4 5" key="1">
    <citation type="submission" date="2018-05" db="EMBL/GenBank/DDBJ databases">
        <title>Zavarzinia sp. HR-AS.</title>
        <authorList>
            <person name="Lee Y."/>
            <person name="Jeon C.O."/>
        </authorList>
    </citation>
    <scope>NUCLEOTIDE SEQUENCE [LARGE SCALE GENOMIC DNA]</scope>
    <source>
        <strain evidence="4 5">HR-AS</strain>
    </source>
</reference>
<protein>
    <recommendedName>
        <fullName evidence="6">Peroxidase</fullName>
    </recommendedName>
</protein>
<organism evidence="4 5">
    <name type="scientific">Zavarzinia aquatilis</name>
    <dbReference type="NCBI Taxonomy" id="2211142"/>
    <lineage>
        <taxon>Bacteria</taxon>
        <taxon>Pseudomonadati</taxon>
        <taxon>Pseudomonadota</taxon>
        <taxon>Alphaproteobacteria</taxon>
        <taxon>Rhodospirillales</taxon>
        <taxon>Zavarziniaceae</taxon>
        <taxon>Zavarzinia</taxon>
    </lineage>
</organism>
<dbReference type="EMBL" id="QGLE01000006">
    <property type="protein sequence ID" value="PWR22624.1"/>
    <property type="molecule type" value="Genomic_DNA"/>
</dbReference>
<dbReference type="AlphaFoldDB" id="A0A317E8L8"/>
<dbReference type="PANTHER" id="PTHR11475">
    <property type="entry name" value="OXIDASE/PEROXIDASE"/>
    <property type="match status" value="1"/>
</dbReference>
<dbReference type="GO" id="GO:0020037">
    <property type="term" value="F:heme binding"/>
    <property type="evidence" value="ECO:0007669"/>
    <property type="project" value="InterPro"/>
</dbReference>
<dbReference type="GO" id="GO:0005576">
    <property type="term" value="C:extracellular region"/>
    <property type="evidence" value="ECO:0007669"/>
    <property type="project" value="UniProtKB-SubCell"/>
</dbReference>
<sequence length="533" mass="58562">MMAHHGWVAVDPGMLQKAYRSPFGRLFPARSHQYNSHAISLLAGALGPLQAGGFPSKQAGTGLAAGFTFLGQFIDHDLTEFRVVTPELAFLEQNPIIGQRQQVLQDGGLTSTNGRTGSLDLDSVYGLLGGPDGALFDEKGYFKLREHNGVPVDIERLTDYRDGRRIADPRNDENKIIVQLHVLFERLHNKLHVPPTTDTLEDRVASIKATRAKVVRVFRQIVVKDYLPRVANPDIIQDVWSKLQEGKTFYQKMNRDVRNALVPRLELAGGKDVTGFDLRDVTAMPVEFAHAVFRLGHSQLRDSYKLTGSKGLRLFNTMTSGNAPQDPRDLRGNAKIDDDIVIDWKFFFGLRDHDGGEAQSGEPLDANLPASIFRLPPPSIGEPPISLAERNIRRGVDFGLPSGQEVAYALRSTYGAGIAVLSPDQVLPIGTVAEYPEIRDIDAGFAVDTPLWLYILREASEQAPTASHLGHVGSYIVAETILGSLYNSPDFDLAPLMTNYGVPADSSAPSAPAKWEDIFHMTQMLGFLAISGF</sequence>
<dbReference type="GO" id="GO:0006979">
    <property type="term" value="P:response to oxidative stress"/>
    <property type="evidence" value="ECO:0007669"/>
    <property type="project" value="InterPro"/>
</dbReference>
<evidence type="ECO:0000313" key="5">
    <source>
        <dbReference type="Proteomes" id="UP000245461"/>
    </source>
</evidence>
<keyword evidence="3" id="KW-0325">Glycoprotein</keyword>